<evidence type="ECO:0000256" key="7">
    <source>
        <dbReference type="ARBA" id="ARBA00073803"/>
    </source>
</evidence>
<dbReference type="InterPro" id="IPR017984">
    <property type="entry name" value="Chromo_dom_subgr"/>
</dbReference>
<feature type="domain" description="Chromo" evidence="9">
    <location>
        <begin position="17"/>
        <end position="75"/>
    </location>
</feature>
<dbReference type="KEGG" id="dpa:125505272"/>
<dbReference type="SUPFAM" id="SSF54160">
    <property type="entry name" value="Chromo domain-like"/>
    <property type="match status" value="2"/>
</dbReference>
<dbReference type="RefSeq" id="XP_048524712.1">
    <property type="nucleotide sequence ID" value="XM_048668755.1"/>
</dbReference>
<dbReference type="PANTHER" id="PTHR22812">
    <property type="entry name" value="CHROMOBOX PROTEIN"/>
    <property type="match status" value="1"/>
</dbReference>
<feature type="compositionally biased region" description="Basic and acidic residues" evidence="8">
    <location>
        <begin position="193"/>
        <end position="215"/>
    </location>
</feature>
<accession>A0AAR5PT56</accession>
<dbReference type="FunFam" id="2.40.50.40:FF:000031">
    <property type="entry name" value="Heterochromatin protein 1"/>
    <property type="match status" value="1"/>
</dbReference>
<evidence type="ECO:0000256" key="2">
    <source>
        <dbReference type="ARBA" id="ARBA00022737"/>
    </source>
</evidence>
<dbReference type="SMART" id="SM00298">
    <property type="entry name" value="CHROMO"/>
    <property type="match status" value="2"/>
</dbReference>
<dbReference type="InterPro" id="IPR000953">
    <property type="entry name" value="Chromo/chromo_shadow_dom"/>
</dbReference>
<evidence type="ECO:0000256" key="6">
    <source>
        <dbReference type="ARBA" id="ARBA00023242"/>
    </source>
</evidence>
<keyword evidence="11" id="KW-1185">Reference proteome</keyword>
<keyword evidence="6" id="KW-0539">Nucleus</keyword>
<dbReference type="InterPro" id="IPR051219">
    <property type="entry name" value="Heterochromatin_chromo-domain"/>
</dbReference>
<name>A0AAR5PT56_DENPD</name>
<reference evidence="11" key="1">
    <citation type="journal article" date="2013" name="Genome Biol.">
        <title>Draft genome of the mountain pine beetle, Dendroctonus ponderosae Hopkins, a major forest pest.</title>
        <authorList>
            <person name="Keeling C.I."/>
            <person name="Yuen M.M."/>
            <person name="Liao N.Y."/>
            <person name="Docking T.R."/>
            <person name="Chan S.K."/>
            <person name="Taylor G.A."/>
            <person name="Palmquist D.L."/>
            <person name="Jackman S.D."/>
            <person name="Nguyen A."/>
            <person name="Li M."/>
            <person name="Henderson H."/>
            <person name="Janes J.K."/>
            <person name="Zhao Y."/>
            <person name="Pandoh P."/>
            <person name="Moore R."/>
            <person name="Sperling F.A."/>
            <person name="Huber D.P."/>
            <person name="Birol I."/>
            <person name="Jones S.J."/>
            <person name="Bohlmann J."/>
        </authorList>
    </citation>
    <scope>NUCLEOTIDE SEQUENCE</scope>
</reference>
<dbReference type="GO" id="GO:0000792">
    <property type="term" value="C:heterochromatin"/>
    <property type="evidence" value="ECO:0007669"/>
    <property type="project" value="UniProtKB-ARBA"/>
</dbReference>
<dbReference type="InterPro" id="IPR016197">
    <property type="entry name" value="Chromo-like_dom_sf"/>
</dbReference>
<dbReference type="KEGG" id="dpa:109540304"/>
<feature type="compositionally biased region" description="Basic and acidic residues" evidence="8">
    <location>
        <begin position="155"/>
        <end position="176"/>
    </location>
</feature>
<keyword evidence="2" id="KW-0677">Repeat</keyword>
<dbReference type="InterPro" id="IPR023779">
    <property type="entry name" value="Chromodomain_CS"/>
</dbReference>
<feature type="compositionally biased region" description="Basic residues" evidence="8">
    <location>
        <begin position="67"/>
        <end position="78"/>
    </location>
</feature>
<feature type="domain" description="Chromo" evidence="9">
    <location>
        <begin position="213"/>
        <end position="271"/>
    </location>
</feature>
<dbReference type="GO" id="GO:0005634">
    <property type="term" value="C:nucleus"/>
    <property type="evidence" value="ECO:0007669"/>
    <property type="project" value="UniProtKB-SubCell"/>
</dbReference>
<keyword evidence="4" id="KW-0805">Transcription regulation</keyword>
<dbReference type="Gene3D" id="2.40.50.40">
    <property type="match status" value="2"/>
</dbReference>
<dbReference type="Pfam" id="PF01393">
    <property type="entry name" value="Chromo_shadow"/>
    <property type="match status" value="1"/>
</dbReference>
<dbReference type="PROSITE" id="PS00598">
    <property type="entry name" value="CHROMO_1"/>
    <property type="match status" value="1"/>
</dbReference>
<dbReference type="GeneID" id="125505272"/>
<keyword evidence="5" id="KW-0804">Transcription</keyword>
<evidence type="ECO:0000313" key="10">
    <source>
        <dbReference type="EnsemblMetazoa" id="XP_019764195.1"/>
    </source>
</evidence>
<proteinExistence type="predicted"/>
<dbReference type="FunFam" id="2.40.50.40:FF:000007">
    <property type="entry name" value="Chromobox protein homolog 1"/>
    <property type="match status" value="1"/>
</dbReference>
<dbReference type="InterPro" id="IPR023780">
    <property type="entry name" value="Chromo_domain"/>
</dbReference>
<dbReference type="GO" id="GO:0031507">
    <property type="term" value="P:heterochromatin formation"/>
    <property type="evidence" value="ECO:0007669"/>
    <property type="project" value="UniProtKB-ARBA"/>
</dbReference>
<keyword evidence="3" id="KW-0156">Chromatin regulator</keyword>
<feature type="region of interest" description="Disordered" evidence="8">
    <location>
        <begin position="1"/>
        <end position="20"/>
    </location>
</feature>
<dbReference type="CDD" id="cd00034">
    <property type="entry name" value="CSD"/>
    <property type="match status" value="1"/>
</dbReference>
<evidence type="ECO:0000256" key="5">
    <source>
        <dbReference type="ARBA" id="ARBA00023163"/>
    </source>
</evidence>
<protein>
    <recommendedName>
        <fullName evidence="7">Heterochromatin protein 1</fullName>
    </recommendedName>
</protein>
<evidence type="ECO:0000259" key="9">
    <source>
        <dbReference type="PROSITE" id="PS50013"/>
    </source>
</evidence>
<dbReference type="AlphaFoldDB" id="A0AAR5PT56"/>
<organism evidence="10 11">
    <name type="scientific">Dendroctonus ponderosae</name>
    <name type="common">Mountain pine beetle</name>
    <dbReference type="NCBI Taxonomy" id="77166"/>
    <lineage>
        <taxon>Eukaryota</taxon>
        <taxon>Metazoa</taxon>
        <taxon>Ecdysozoa</taxon>
        <taxon>Arthropoda</taxon>
        <taxon>Hexapoda</taxon>
        <taxon>Insecta</taxon>
        <taxon>Pterygota</taxon>
        <taxon>Neoptera</taxon>
        <taxon>Endopterygota</taxon>
        <taxon>Coleoptera</taxon>
        <taxon>Polyphaga</taxon>
        <taxon>Cucujiformia</taxon>
        <taxon>Curculionidae</taxon>
        <taxon>Scolytinae</taxon>
        <taxon>Dendroctonus</taxon>
    </lineage>
</organism>
<dbReference type="GeneID" id="109540304"/>
<dbReference type="PROSITE" id="PS50013">
    <property type="entry name" value="CHROMO_2"/>
    <property type="match status" value="2"/>
</dbReference>
<dbReference type="PRINTS" id="PR00504">
    <property type="entry name" value="CHROMODOMAIN"/>
</dbReference>
<reference evidence="10" key="2">
    <citation type="submission" date="2024-08" db="UniProtKB">
        <authorList>
            <consortium name="EnsemblMetazoa"/>
        </authorList>
    </citation>
    <scope>IDENTIFICATION</scope>
</reference>
<dbReference type="Pfam" id="PF00385">
    <property type="entry name" value="Chromo"/>
    <property type="match status" value="1"/>
</dbReference>
<evidence type="ECO:0000256" key="1">
    <source>
        <dbReference type="ARBA" id="ARBA00004123"/>
    </source>
</evidence>
<feature type="compositionally biased region" description="Basic and acidic residues" evidence="8">
    <location>
        <begin position="105"/>
        <end position="128"/>
    </location>
</feature>
<evidence type="ECO:0000256" key="3">
    <source>
        <dbReference type="ARBA" id="ARBA00022853"/>
    </source>
</evidence>
<feature type="region of interest" description="Disordered" evidence="8">
    <location>
        <begin position="65"/>
        <end position="215"/>
    </location>
</feature>
<sequence>MSKLKKSDSSSESEEEYSVEKIIDRRVVKGKVEYFLKWKGYSETDNTWEPEENLDCPDLIQEFERNRRAKGAKDKKKIKDSEDSDSNVDDKKKKKARSPSPESEAEPKVKRPRKDVSDKEDSDAEGKAKQKKRKSDSKPQSKKDDEKAKKKVASKKLESDSDEEKSKKESKDNEVEKDSDEENVSVKGKARKRSDVKDKGKPLSRKSGFERGLDAEKIIGASDSTGDLMFLMKWKGTDETDLVAAKEANVKCPQVVIQFYEQRIAWHTPETES</sequence>
<dbReference type="GO" id="GO:0003682">
    <property type="term" value="F:chromatin binding"/>
    <property type="evidence" value="ECO:0007669"/>
    <property type="project" value="UniProtKB-ARBA"/>
</dbReference>
<dbReference type="EnsemblMetazoa" id="XM_019908636.1">
    <property type="protein sequence ID" value="XP_019764195.1"/>
    <property type="gene ID" value="LOC109540304"/>
</dbReference>
<evidence type="ECO:0000256" key="4">
    <source>
        <dbReference type="ARBA" id="ARBA00023015"/>
    </source>
</evidence>
<evidence type="ECO:0000313" key="11">
    <source>
        <dbReference type="Proteomes" id="UP000019118"/>
    </source>
</evidence>
<evidence type="ECO:0000256" key="8">
    <source>
        <dbReference type="SAM" id="MobiDB-lite"/>
    </source>
</evidence>
<dbReference type="Proteomes" id="UP000019118">
    <property type="component" value="Unassembled WGS sequence"/>
</dbReference>
<dbReference type="RefSeq" id="XP_019764195.1">
    <property type="nucleotide sequence ID" value="XM_019908636.2"/>
</dbReference>
<dbReference type="InterPro" id="IPR008251">
    <property type="entry name" value="Chromo_shadow_dom"/>
</dbReference>
<feature type="compositionally biased region" description="Basic and acidic residues" evidence="8">
    <location>
        <begin position="136"/>
        <end position="148"/>
    </location>
</feature>
<dbReference type="SMART" id="SM00300">
    <property type="entry name" value="ChSh"/>
    <property type="match status" value="1"/>
</dbReference>
<comment type="subcellular location">
    <subcellularLocation>
        <location evidence="1">Nucleus</location>
    </subcellularLocation>
</comment>